<feature type="compositionally biased region" description="Basic and acidic residues" evidence="8">
    <location>
        <begin position="1"/>
        <end position="45"/>
    </location>
</feature>
<evidence type="ECO:0000256" key="3">
    <source>
        <dbReference type="ARBA" id="ARBA00008218"/>
    </source>
</evidence>
<dbReference type="InterPro" id="IPR013957">
    <property type="entry name" value="SNRNP27"/>
</dbReference>
<comment type="subunit">
    <text evidence="4">Part of a tri-snRNP complex.</text>
</comment>
<comment type="function">
    <text evidence="1">May play a role in mRNA splicing.</text>
</comment>
<feature type="compositionally biased region" description="Basic and acidic residues" evidence="8">
    <location>
        <begin position="55"/>
        <end position="66"/>
    </location>
</feature>
<gene>
    <name evidence="10" type="ORF">D0869_14977</name>
</gene>
<dbReference type="GO" id="GO:0071011">
    <property type="term" value="C:precatalytic spliceosome"/>
    <property type="evidence" value="ECO:0007669"/>
    <property type="project" value="TreeGrafter"/>
</dbReference>
<evidence type="ECO:0000256" key="5">
    <source>
        <dbReference type="ARBA" id="ARBA00022664"/>
    </source>
</evidence>
<dbReference type="PANTHER" id="PTHR31077">
    <property type="entry name" value="U4/U6.U5 SMALL NUCLEAR RIBONUCLEOPROTEIN 27 KDA PROTEIN"/>
    <property type="match status" value="1"/>
</dbReference>
<comment type="similarity">
    <text evidence="3">Belongs to the SNUT3 family.</text>
</comment>
<evidence type="ECO:0000256" key="4">
    <source>
        <dbReference type="ARBA" id="ARBA00011825"/>
    </source>
</evidence>
<accession>A0A3M6W0M1</accession>
<reference evidence="10 11" key="1">
    <citation type="journal article" date="2018" name="BMC Genomics">
        <title>Genomic evidence for intraspecific hybridization in a clonal and extremely halotolerant yeast.</title>
        <authorList>
            <person name="Gostincar C."/>
            <person name="Stajich J.E."/>
            <person name="Zupancic J."/>
            <person name="Zalar P."/>
            <person name="Gunde-Cimerman N."/>
        </authorList>
    </citation>
    <scope>NUCLEOTIDE SEQUENCE [LARGE SCALE GENOMIC DNA]</scope>
    <source>
        <strain evidence="10 11">EXF-6656</strain>
    </source>
</reference>
<feature type="compositionally biased region" description="Low complexity" evidence="8">
    <location>
        <begin position="93"/>
        <end position="102"/>
    </location>
</feature>
<dbReference type="VEuPathDB" id="FungiDB:BTJ68_05267"/>
<evidence type="ECO:0000259" key="9">
    <source>
        <dbReference type="Pfam" id="PF08648"/>
    </source>
</evidence>
<evidence type="ECO:0000256" key="2">
    <source>
        <dbReference type="ARBA" id="ARBA00004123"/>
    </source>
</evidence>
<proteinExistence type="inferred from homology"/>
<evidence type="ECO:0000256" key="8">
    <source>
        <dbReference type="SAM" id="MobiDB-lite"/>
    </source>
</evidence>
<protein>
    <recommendedName>
        <fullName evidence="9">U4/U6.U5 small nuclear ribonucleoprotein 27kDa protein domain-containing protein</fullName>
    </recommendedName>
</protein>
<feature type="region of interest" description="Disordered" evidence="8">
    <location>
        <begin position="1"/>
        <end position="117"/>
    </location>
</feature>
<dbReference type="GO" id="GO:0006397">
    <property type="term" value="P:mRNA processing"/>
    <property type="evidence" value="ECO:0007669"/>
    <property type="project" value="UniProtKB-KW"/>
</dbReference>
<dbReference type="OrthoDB" id="21368at2759"/>
<comment type="subcellular location">
    <subcellularLocation>
        <location evidence="2">Nucleus</location>
    </subcellularLocation>
</comment>
<evidence type="ECO:0000256" key="7">
    <source>
        <dbReference type="ARBA" id="ARBA00023242"/>
    </source>
</evidence>
<dbReference type="Pfam" id="PF08648">
    <property type="entry name" value="SNRNP27"/>
    <property type="match status" value="1"/>
</dbReference>
<evidence type="ECO:0000313" key="10">
    <source>
        <dbReference type="EMBL" id="RMX72082.1"/>
    </source>
</evidence>
<comment type="caution">
    <text evidence="10">The sequence shown here is derived from an EMBL/GenBank/DDBJ whole genome shotgun (WGS) entry which is preliminary data.</text>
</comment>
<evidence type="ECO:0000313" key="11">
    <source>
        <dbReference type="Proteomes" id="UP000281245"/>
    </source>
</evidence>
<keyword evidence="5" id="KW-0507">mRNA processing</keyword>
<organism evidence="10 11">
    <name type="scientific">Hortaea werneckii</name>
    <name type="common">Black yeast</name>
    <name type="synonym">Cladosporium werneckii</name>
    <dbReference type="NCBI Taxonomy" id="91943"/>
    <lineage>
        <taxon>Eukaryota</taxon>
        <taxon>Fungi</taxon>
        <taxon>Dikarya</taxon>
        <taxon>Ascomycota</taxon>
        <taxon>Pezizomycotina</taxon>
        <taxon>Dothideomycetes</taxon>
        <taxon>Dothideomycetidae</taxon>
        <taxon>Mycosphaerellales</taxon>
        <taxon>Teratosphaeriaceae</taxon>
        <taxon>Hortaea</taxon>
    </lineage>
</organism>
<keyword evidence="6" id="KW-0508">mRNA splicing</keyword>
<evidence type="ECO:0000256" key="1">
    <source>
        <dbReference type="ARBA" id="ARBA00003632"/>
    </source>
</evidence>
<keyword evidence="7" id="KW-0539">Nucleus</keyword>
<dbReference type="Proteomes" id="UP000281245">
    <property type="component" value="Unassembled WGS sequence"/>
</dbReference>
<dbReference type="EMBL" id="QWIJ01002361">
    <property type="protein sequence ID" value="RMX72082.1"/>
    <property type="molecule type" value="Genomic_DNA"/>
</dbReference>
<dbReference type="GO" id="GO:0008380">
    <property type="term" value="P:RNA splicing"/>
    <property type="evidence" value="ECO:0007669"/>
    <property type="project" value="UniProtKB-KW"/>
</dbReference>
<feature type="domain" description="U4/U6.U5 small nuclear ribonucleoprotein 27kDa protein" evidence="9">
    <location>
        <begin position="115"/>
        <end position="170"/>
    </location>
</feature>
<evidence type="ECO:0000256" key="6">
    <source>
        <dbReference type="ARBA" id="ARBA00023187"/>
    </source>
</evidence>
<dbReference type="AlphaFoldDB" id="A0A3M6W0M1"/>
<feature type="compositionally biased region" description="Low complexity" evidence="8">
    <location>
        <begin position="77"/>
        <end position="86"/>
    </location>
</feature>
<name>A0A3M6W0M1_HORWE</name>
<sequence>MDRDYRRDERRRPDHREHKPRHQDRERSRSPPQRDRRDDRRRDRSPYQSAPRGGGPRDSRDRDYPPRGRQSPPPPSRNSNLNSRGGRPPPSGPRSQQSKQQPVQDVNMDPLEGEDEEATMRRIMGFEGFRSTKNTKVPGNDKNYAVSKVKKAKYRQYMNRVGGFNRPLSPSRG</sequence>
<dbReference type="PANTHER" id="PTHR31077:SF1">
    <property type="entry name" value="U4_U6.U5 SMALL NUCLEAR RIBONUCLEOPROTEIN 27 KDA PROTEIN"/>
    <property type="match status" value="1"/>
</dbReference>